<sequence length="466" mass="50586">MSGWGDKPLCFLLVWMSVYLHVASSQEAGPHGPRRPFLERLRRLEEQFRRLQEGTLTRLQAIASNYNLSYNLDVRFQSLEQDSQAMALSMNQSQAAVQADLCHLKTWVRKTQRRGRKVDVKLLALDQALSEASRQLVQHRKEQKVQGTAASCLDVHTLQDTLADLTQLVHSQGARLAVLEAQLGAARPGPAALGLPPSPPPAQTQAQGLSPSPLQLQRTRQALLTSPPANTGHLRAAPGHPPQHTRPTQRLEEICSVGPALVFPNVSTENAVFLLPGFRTGLRALSVCSWVRTAHGRLGTLLSYATEENDNKLVLHGRDSLAPGSVHFVIGDPAFRELPLQTLLDGQWHHLCVIWTAAQGRHWLYVDRRLVATGSRFREGYEIPPGGSLVLGQEQDIVGGGFDSAEAFVGSLAGLAIWGRVLAPGEVSSLATGRAVPPGPLLTLANATSVGGFVQRVNCTCLQSCP</sequence>
<reference evidence="2" key="1">
    <citation type="submission" date="2025-08" db="UniProtKB">
        <authorList>
            <consortium name="RefSeq"/>
        </authorList>
    </citation>
    <scope>IDENTIFICATION</scope>
</reference>
<name>A0AC55CQG2_ECHTE</name>
<evidence type="ECO:0000313" key="1">
    <source>
        <dbReference type="Proteomes" id="UP000694863"/>
    </source>
</evidence>
<proteinExistence type="predicted"/>
<organism evidence="1 2">
    <name type="scientific">Echinops telfairi</name>
    <name type="common">Lesser hedgehog tenrec</name>
    <dbReference type="NCBI Taxonomy" id="9371"/>
    <lineage>
        <taxon>Eukaryota</taxon>
        <taxon>Metazoa</taxon>
        <taxon>Chordata</taxon>
        <taxon>Craniata</taxon>
        <taxon>Vertebrata</taxon>
        <taxon>Euteleostomi</taxon>
        <taxon>Mammalia</taxon>
        <taxon>Eutheria</taxon>
        <taxon>Afrotheria</taxon>
        <taxon>Tenrecidae</taxon>
        <taxon>Tenrecinae</taxon>
        <taxon>Echinops</taxon>
    </lineage>
</organism>
<keyword evidence="1" id="KW-1185">Reference proteome</keyword>
<evidence type="ECO:0000313" key="2">
    <source>
        <dbReference type="RefSeq" id="XP_045141961.1"/>
    </source>
</evidence>
<dbReference type="RefSeq" id="XP_045141961.1">
    <property type="nucleotide sequence ID" value="XM_045286026.1"/>
</dbReference>
<protein>
    <submittedName>
        <fullName evidence="2">Pentraxin-4</fullName>
    </submittedName>
</protein>
<dbReference type="Proteomes" id="UP000694863">
    <property type="component" value="Unplaced"/>
</dbReference>
<gene>
    <name evidence="2" type="primary">PTX4</name>
</gene>
<accession>A0AC55CQG2</accession>